<keyword evidence="2" id="KW-1015">Disulfide bond</keyword>
<evidence type="ECO:0000259" key="4">
    <source>
        <dbReference type="PROSITE" id="PS50853"/>
    </source>
</evidence>
<dbReference type="Gene3D" id="2.60.40.10">
    <property type="entry name" value="Immunoglobulins"/>
    <property type="match status" value="2"/>
</dbReference>
<dbReference type="SUPFAM" id="SSF49265">
    <property type="entry name" value="Fibronectin type III"/>
    <property type="match status" value="2"/>
</dbReference>
<dbReference type="Gene3D" id="2.60.120.290">
    <property type="entry name" value="Spermadhesin, CUB domain"/>
    <property type="match status" value="2"/>
</dbReference>
<dbReference type="Pfam" id="PF00041">
    <property type="entry name" value="fn3"/>
    <property type="match status" value="2"/>
</dbReference>
<dbReference type="InterPro" id="IPR000859">
    <property type="entry name" value="CUB_dom"/>
</dbReference>
<dbReference type="CDD" id="cd00041">
    <property type="entry name" value="CUB"/>
    <property type="match status" value="2"/>
</dbReference>
<feature type="domain" description="Fibronectin type-III" evidence="4">
    <location>
        <begin position="31"/>
        <end position="125"/>
    </location>
</feature>
<reference evidence="5 6" key="1">
    <citation type="submission" date="2016-11" db="EMBL/GenBank/DDBJ databases">
        <authorList>
            <person name="Jaros S."/>
            <person name="Januszkiewicz K."/>
            <person name="Wedrychowicz H."/>
        </authorList>
    </citation>
    <scope>NUCLEOTIDE SEQUENCE [LARGE SCALE GENOMIC DNA]</scope>
    <source>
        <strain evidence="5 6">DSM 25660</strain>
    </source>
</reference>
<sequence length="926" mass="100749">MKKRVCYVSFCFFFLSFLTVKAKSVMVVCAAPTQLTLLNQSSNSVTFSWSDSNTVVTQWEVFFINSNTGIPPANSTGTLVSTPQYTLNNLTPGTFYRFFVRSHCPNGELSPWSTGLNVLNPANPPSCGSTFTDAGGLNNNYPPNEDRIWTICPAFPGEFASVVFSSFDVMPQGDALYVYNGPDINSPLIASTNGAGNVPGGLAGGYWGTTLPGPFLAVNGSGCLTFRFRSNGSSENSGWNAQVDCIPDPNCYELNTAITATQITDTSVTVTWTPPSGITQWEVLYVPCASAPPSAGTNGILVNTNSYTFTNLNPNTCYTPYVRSLCPFPPGGYSLWAIGTTFTSHYPDLSCGAIFTDYPGNFGSGYSNNTNEITTICPDTSSESVTVTFTSFNTEVNFDALFVFNGNSTQAPMLSSNNGPGFHNYVPAGGYWGSTIPGPFTSTSPDGCLTFQFITDDSVTFNGWEAQATCNPIQPKLVAIAFLDRNANGIQDVGEPYFNRGQFIIQQNNSGIQTLVSTSSGFYRLVDSNANNTYDISYQINADAAAYFAGNGFAVNDTTINTTTQFVYFPVTALQPFSDVEVTIYPYKSPVPGFQHRHRIVLKNNSTQATTGILTYTKPSPVTSFTVSPQGATTTASGFTYPYALAPFQNIVIEVVLNLPTSPALTINAILTASASTVATNDNNLSNNDFSLTEQVVGAWDPNVKTEQHGPQIPLNTFNDTDDLYYTLRFQNEGTSNAINIRVEDTLESGIIPESIQMVNATHPYVLERTGNQLVWKLDQIHLPPKTVSEPLSQGSLQFKAKLYPGFQAGTQILNTAEIYFDTNPAVFTNTWVTQFVAPLTIESFNASAFLLYPNPAQTIVYLKPLQDQSIQKVRVYDFSGKRIKEINSLDPTAPSIEIEELQTGIYVVEINTRDGLIFYEKLVKN</sequence>
<keyword evidence="6" id="KW-1185">Reference proteome</keyword>
<dbReference type="InterPro" id="IPR026444">
    <property type="entry name" value="Secre_tail"/>
</dbReference>
<dbReference type="AlphaFoldDB" id="A0A1M4XZP7"/>
<dbReference type="InterPro" id="IPR003961">
    <property type="entry name" value="FN3_dom"/>
</dbReference>
<feature type="chain" id="PRO_5012928668" evidence="3">
    <location>
        <begin position="23"/>
        <end position="926"/>
    </location>
</feature>
<dbReference type="STRING" id="1124188.SAMN05444377_102238"/>
<dbReference type="Pfam" id="PF24595">
    <property type="entry name" value="DUF7619"/>
    <property type="match status" value="1"/>
</dbReference>
<dbReference type="SMART" id="SM00060">
    <property type="entry name" value="FN3"/>
    <property type="match status" value="2"/>
</dbReference>
<dbReference type="PROSITE" id="PS50853">
    <property type="entry name" value="FN3"/>
    <property type="match status" value="2"/>
</dbReference>
<dbReference type="Pfam" id="PF18962">
    <property type="entry name" value="Por_Secre_tail"/>
    <property type="match status" value="1"/>
</dbReference>
<dbReference type="InterPro" id="IPR013783">
    <property type="entry name" value="Ig-like_fold"/>
</dbReference>
<evidence type="ECO:0000313" key="5">
    <source>
        <dbReference type="EMBL" id="SHE98909.1"/>
    </source>
</evidence>
<dbReference type="EMBL" id="FQVQ01000002">
    <property type="protein sequence ID" value="SHE98909.1"/>
    <property type="molecule type" value="Genomic_DNA"/>
</dbReference>
<gene>
    <name evidence="5" type="ORF">SAMN05444377_102238</name>
</gene>
<evidence type="ECO:0000313" key="6">
    <source>
        <dbReference type="Proteomes" id="UP000184147"/>
    </source>
</evidence>
<evidence type="ECO:0000256" key="2">
    <source>
        <dbReference type="ARBA" id="ARBA00023157"/>
    </source>
</evidence>
<dbReference type="InterPro" id="IPR035914">
    <property type="entry name" value="Sperma_CUB_dom_sf"/>
</dbReference>
<proteinExistence type="predicted"/>
<dbReference type="SMART" id="SM00042">
    <property type="entry name" value="CUB"/>
    <property type="match status" value="2"/>
</dbReference>
<feature type="domain" description="Fibronectin type-III" evidence="4">
    <location>
        <begin position="254"/>
        <end position="344"/>
    </location>
</feature>
<dbReference type="InterPro" id="IPR055353">
    <property type="entry name" value="DUF7619"/>
</dbReference>
<dbReference type="Proteomes" id="UP000184147">
    <property type="component" value="Unassembled WGS sequence"/>
</dbReference>
<dbReference type="NCBIfam" id="TIGR04183">
    <property type="entry name" value="Por_Secre_tail"/>
    <property type="match status" value="1"/>
</dbReference>
<dbReference type="OrthoDB" id="1283425at2"/>
<name>A0A1M4XZP7_9FLAO</name>
<dbReference type="RefSeq" id="WP_083544720.1">
    <property type="nucleotide sequence ID" value="NZ_FQVQ01000002.1"/>
</dbReference>
<evidence type="ECO:0000256" key="1">
    <source>
        <dbReference type="ARBA" id="ARBA00022729"/>
    </source>
</evidence>
<evidence type="ECO:0000256" key="3">
    <source>
        <dbReference type="SAM" id="SignalP"/>
    </source>
</evidence>
<dbReference type="InterPro" id="IPR036116">
    <property type="entry name" value="FN3_sf"/>
</dbReference>
<dbReference type="SUPFAM" id="SSF49854">
    <property type="entry name" value="Spermadhesin, CUB domain"/>
    <property type="match status" value="2"/>
</dbReference>
<organism evidence="5 6">
    <name type="scientific">Flavobacterium fontis</name>
    <dbReference type="NCBI Taxonomy" id="1124188"/>
    <lineage>
        <taxon>Bacteria</taxon>
        <taxon>Pseudomonadati</taxon>
        <taxon>Bacteroidota</taxon>
        <taxon>Flavobacteriia</taxon>
        <taxon>Flavobacteriales</taxon>
        <taxon>Flavobacteriaceae</taxon>
        <taxon>Flavobacterium</taxon>
    </lineage>
</organism>
<accession>A0A1M4XZP7</accession>
<feature type="signal peptide" evidence="3">
    <location>
        <begin position="1"/>
        <end position="22"/>
    </location>
</feature>
<dbReference type="CDD" id="cd00063">
    <property type="entry name" value="FN3"/>
    <property type="match status" value="2"/>
</dbReference>
<protein>
    <submittedName>
        <fullName evidence="5">Por secretion system C-terminal sorting domain-containing protein</fullName>
    </submittedName>
</protein>
<keyword evidence="1 3" id="KW-0732">Signal</keyword>